<keyword evidence="4 10" id="KW-0732">Signal</keyword>
<protein>
    <recommendedName>
        <fullName evidence="11">Malectin-like domain-containing protein</fullName>
    </recommendedName>
</protein>
<dbReference type="PANTHER" id="PTHR45631">
    <property type="entry name" value="OS07G0107800 PROTEIN-RELATED"/>
    <property type="match status" value="1"/>
</dbReference>
<evidence type="ECO:0000313" key="12">
    <source>
        <dbReference type="EMBL" id="KAL3625911.1"/>
    </source>
</evidence>
<dbReference type="GO" id="GO:0016020">
    <property type="term" value="C:membrane"/>
    <property type="evidence" value="ECO:0007669"/>
    <property type="project" value="UniProtKB-SubCell"/>
</dbReference>
<feature type="signal peptide" evidence="10">
    <location>
        <begin position="1"/>
        <end position="19"/>
    </location>
</feature>
<evidence type="ECO:0000256" key="8">
    <source>
        <dbReference type="SAM" id="MobiDB-lite"/>
    </source>
</evidence>
<gene>
    <name evidence="12" type="ORF">CASFOL_030440</name>
</gene>
<reference evidence="13" key="1">
    <citation type="journal article" date="2024" name="IScience">
        <title>Strigolactones Initiate the Formation of Haustorium-like Structures in Castilleja.</title>
        <authorList>
            <person name="Buerger M."/>
            <person name="Peterson D."/>
            <person name="Chory J."/>
        </authorList>
    </citation>
    <scope>NUCLEOTIDE SEQUENCE [LARGE SCALE GENOMIC DNA]</scope>
</reference>
<evidence type="ECO:0000256" key="4">
    <source>
        <dbReference type="ARBA" id="ARBA00022729"/>
    </source>
</evidence>
<dbReference type="AlphaFoldDB" id="A0ABD3C7Z6"/>
<feature type="chain" id="PRO_5044793351" description="Malectin-like domain-containing protein" evidence="10">
    <location>
        <begin position="20"/>
        <end position="616"/>
    </location>
</feature>
<comment type="subcellular location">
    <subcellularLocation>
        <location evidence="1">Membrane</location>
        <topology evidence="1">Single-pass membrane protein</topology>
    </subcellularLocation>
</comment>
<keyword evidence="13" id="KW-1185">Reference proteome</keyword>
<dbReference type="Pfam" id="PF00560">
    <property type="entry name" value="LRR_1"/>
    <property type="match status" value="2"/>
</dbReference>
<evidence type="ECO:0000256" key="2">
    <source>
        <dbReference type="ARBA" id="ARBA00022614"/>
    </source>
</evidence>
<dbReference type="InterPro" id="IPR024788">
    <property type="entry name" value="Malectin-like_Carb-bd_dom"/>
</dbReference>
<evidence type="ECO:0000256" key="3">
    <source>
        <dbReference type="ARBA" id="ARBA00022692"/>
    </source>
</evidence>
<dbReference type="PANTHER" id="PTHR45631:SF44">
    <property type="entry name" value="CARBOHYDRATE-BINDING PROTEIN OF THE ER PROTEIN"/>
    <property type="match status" value="1"/>
</dbReference>
<keyword evidence="7 9" id="KW-0472">Membrane</keyword>
<evidence type="ECO:0000256" key="5">
    <source>
        <dbReference type="ARBA" id="ARBA00022737"/>
    </source>
</evidence>
<evidence type="ECO:0000256" key="6">
    <source>
        <dbReference type="ARBA" id="ARBA00022989"/>
    </source>
</evidence>
<evidence type="ECO:0000256" key="7">
    <source>
        <dbReference type="ARBA" id="ARBA00023136"/>
    </source>
</evidence>
<comment type="caution">
    <text evidence="12">The sequence shown here is derived from an EMBL/GenBank/DDBJ whole genome shotgun (WGS) entry which is preliminary data.</text>
</comment>
<evidence type="ECO:0000256" key="9">
    <source>
        <dbReference type="SAM" id="Phobius"/>
    </source>
</evidence>
<feature type="domain" description="Malectin-like" evidence="11">
    <location>
        <begin position="23"/>
        <end position="340"/>
    </location>
</feature>
<evidence type="ECO:0000256" key="1">
    <source>
        <dbReference type="ARBA" id="ARBA00004167"/>
    </source>
</evidence>
<feature type="transmembrane region" description="Helical" evidence="9">
    <location>
        <begin position="529"/>
        <end position="549"/>
    </location>
</feature>
<sequence>MACHILLLVSALCIFSVSADVSIDCGSSSIYADENALVWTGDAFMQNGYSMSVQSTISISRAMDTLRVFTTRKKNCYSVESITGQKVLVRASFNYGNYDNKSSPPTFDLHLDGNKWITVETLNTGYVYYEAIYVPKGDSVSACVAQTRPGQFPFISALEVRTLDLNMYGYVNQSYPLFLIRRVAYGLNETVRYTDDRYDRLWSPTTVGDGLSTISTDALLIENDVVLDQPPSAVLRNAVTAVTPTSEIDLLMGLPTFEIPIYANMYFSEVTQLDTTETRSFQILVNGESPFDGPIVPTYAKCNEMYISNLIASSNTTFALVPTNDSTLAPLINALEVYSIGDVLTDGTHPKDVEGLASLQTAFAVLQDWTSDPCLPAPYSWDWINCTSDSTPRVTALYLSSFDLSGELPDFSSMDALVTIDFHNNSLDGGIPDFLATLPNLKQLNLGNNHLSGPIPDSLSKKNGLNLVVSGNPDLCKPGNSSCTTTTTTTTSSLPGLPSDNSNPGDDGVGSPAGGRNNSNKKKKKSNTGVILGTSIPIPIAISTFLFFISWYRKRKSAAVAASAAHTTGNNNRAQASAMGKMGETVLNAMKTNVEDQVIDDVEQAATDQTNVQTNN</sequence>
<keyword evidence="2" id="KW-0433">Leucine-rich repeat</keyword>
<dbReference type="SUPFAM" id="SSF52058">
    <property type="entry name" value="L domain-like"/>
    <property type="match status" value="1"/>
</dbReference>
<evidence type="ECO:0000313" key="13">
    <source>
        <dbReference type="Proteomes" id="UP001632038"/>
    </source>
</evidence>
<dbReference type="InterPro" id="IPR001611">
    <property type="entry name" value="Leu-rich_rpt"/>
</dbReference>
<feature type="region of interest" description="Disordered" evidence="8">
    <location>
        <begin position="478"/>
        <end position="526"/>
    </location>
</feature>
<dbReference type="Proteomes" id="UP001632038">
    <property type="component" value="Unassembled WGS sequence"/>
</dbReference>
<proteinExistence type="predicted"/>
<evidence type="ECO:0000256" key="10">
    <source>
        <dbReference type="SAM" id="SignalP"/>
    </source>
</evidence>
<organism evidence="12 13">
    <name type="scientific">Castilleja foliolosa</name>
    <dbReference type="NCBI Taxonomy" id="1961234"/>
    <lineage>
        <taxon>Eukaryota</taxon>
        <taxon>Viridiplantae</taxon>
        <taxon>Streptophyta</taxon>
        <taxon>Embryophyta</taxon>
        <taxon>Tracheophyta</taxon>
        <taxon>Spermatophyta</taxon>
        <taxon>Magnoliopsida</taxon>
        <taxon>eudicotyledons</taxon>
        <taxon>Gunneridae</taxon>
        <taxon>Pentapetalae</taxon>
        <taxon>asterids</taxon>
        <taxon>lamiids</taxon>
        <taxon>Lamiales</taxon>
        <taxon>Orobanchaceae</taxon>
        <taxon>Pedicularideae</taxon>
        <taxon>Castillejinae</taxon>
        <taxon>Castilleja</taxon>
    </lineage>
</organism>
<name>A0ABD3C7Z6_9LAMI</name>
<dbReference type="InterPro" id="IPR032675">
    <property type="entry name" value="LRR_dom_sf"/>
</dbReference>
<accession>A0ABD3C7Z6</accession>
<dbReference type="Gene3D" id="3.80.10.10">
    <property type="entry name" value="Ribonuclease Inhibitor"/>
    <property type="match status" value="1"/>
</dbReference>
<evidence type="ECO:0000259" key="11">
    <source>
        <dbReference type="Pfam" id="PF12819"/>
    </source>
</evidence>
<keyword evidence="6 9" id="KW-1133">Transmembrane helix</keyword>
<keyword evidence="5" id="KW-0677">Repeat</keyword>
<dbReference type="Pfam" id="PF12819">
    <property type="entry name" value="Malectin_like"/>
    <property type="match status" value="1"/>
</dbReference>
<feature type="compositionally biased region" description="Low complexity" evidence="8">
    <location>
        <begin position="481"/>
        <end position="493"/>
    </location>
</feature>
<keyword evidence="3 9" id="KW-0812">Transmembrane</keyword>
<dbReference type="FunFam" id="3.80.10.10:FF:000129">
    <property type="entry name" value="Leucine-rich repeat receptor-like kinase"/>
    <property type="match status" value="1"/>
</dbReference>
<dbReference type="EMBL" id="JAVIJP010000048">
    <property type="protein sequence ID" value="KAL3625911.1"/>
    <property type="molecule type" value="Genomic_DNA"/>
</dbReference>